<feature type="region of interest" description="Disordered" evidence="1">
    <location>
        <begin position="132"/>
        <end position="198"/>
    </location>
</feature>
<reference evidence="2 3" key="1">
    <citation type="journal article" date="2019" name="Commun. Biol.">
        <title>The bagworm genome reveals a unique fibroin gene that provides high tensile strength.</title>
        <authorList>
            <person name="Kono N."/>
            <person name="Nakamura H."/>
            <person name="Ohtoshi R."/>
            <person name="Tomita M."/>
            <person name="Numata K."/>
            <person name="Arakawa K."/>
        </authorList>
    </citation>
    <scope>NUCLEOTIDE SEQUENCE [LARGE SCALE GENOMIC DNA]</scope>
</reference>
<protein>
    <submittedName>
        <fullName evidence="2">Uncharacterized protein</fullName>
    </submittedName>
</protein>
<dbReference type="AlphaFoldDB" id="A0A4C1SWN3"/>
<evidence type="ECO:0000256" key="1">
    <source>
        <dbReference type="SAM" id="MobiDB-lite"/>
    </source>
</evidence>
<feature type="compositionally biased region" description="Basic and acidic residues" evidence="1">
    <location>
        <begin position="189"/>
        <end position="198"/>
    </location>
</feature>
<feature type="region of interest" description="Disordered" evidence="1">
    <location>
        <begin position="1"/>
        <end position="57"/>
    </location>
</feature>
<feature type="compositionally biased region" description="Basic and acidic residues" evidence="1">
    <location>
        <begin position="139"/>
        <end position="175"/>
    </location>
</feature>
<evidence type="ECO:0000313" key="3">
    <source>
        <dbReference type="Proteomes" id="UP000299102"/>
    </source>
</evidence>
<dbReference type="OrthoDB" id="6770266at2759"/>
<comment type="caution">
    <text evidence="2">The sequence shown here is derived from an EMBL/GenBank/DDBJ whole genome shotgun (WGS) entry which is preliminary data.</text>
</comment>
<keyword evidence="3" id="KW-1185">Reference proteome</keyword>
<name>A0A4C1SWN3_EUMVA</name>
<dbReference type="Proteomes" id="UP000299102">
    <property type="component" value="Unassembled WGS sequence"/>
</dbReference>
<sequence>MEDGKRCRNQSVVADTSDGEIQGSDSETENNSLEDKVQSDAEDYEVSAPPEVNPLDTPWMETMQQMVALPTNVKEKIGALFRDPNRIQDRDRNEERGRDHFLIKKISAVCESSLHGYGFLRDNFIRIESKPGSVSISRPESESRKDRDWDHDRQSIGGYENERVHSMSVRVEQRPKASTLKATNGLTQETRRETALQD</sequence>
<organism evidence="2 3">
    <name type="scientific">Eumeta variegata</name>
    <name type="common">Bagworm moth</name>
    <name type="synonym">Eumeta japonica</name>
    <dbReference type="NCBI Taxonomy" id="151549"/>
    <lineage>
        <taxon>Eukaryota</taxon>
        <taxon>Metazoa</taxon>
        <taxon>Ecdysozoa</taxon>
        <taxon>Arthropoda</taxon>
        <taxon>Hexapoda</taxon>
        <taxon>Insecta</taxon>
        <taxon>Pterygota</taxon>
        <taxon>Neoptera</taxon>
        <taxon>Endopterygota</taxon>
        <taxon>Lepidoptera</taxon>
        <taxon>Glossata</taxon>
        <taxon>Ditrysia</taxon>
        <taxon>Tineoidea</taxon>
        <taxon>Psychidae</taxon>
        <taxon>Oiketicinae</taxon>
        <taxon>Eumeta</taxon>
    </lineage>
</organism>
<gene>
    <name evidence="2" type="ORF">EVAR_70933_1</name>
</gene>
<accession>A0A4C1SWN3</accession>
<proteinExistence type="predicted"/>
<evidence type="ECO:0000313" key="2">
    <source>
        <dbReference type="EMBL" id="GBP06653.1"/>
    </source>
</evidence>
<dbReference type="EMBL" id="BGZK01004067">
    <property type="protein sequence ID" value="GBP06653.1"/>
    <property type="molecule type" value="Genomic_DNA"/>
</dbReference>